<organism evidence="1 2">
    <name type="scientific">Natronorubrum aibiense</name>
    <dbReference type="NCBI Taxonomy" id="348826"/>
    <lineage>
        <taxon>Archaea</taxon>
        <taxon>Methanobacteriati</taxon>
        <taxon>Methanobacteriota</taxon>
        <taxon>Stenosarchaea group</taxon>
        <taxon>Halobacteria</taxon>
        <taxon>Halobacteriales</taxon>
        <taxon>Natrialbaceae</taxon>
        <taxon>Natronorubrum</taxon>
    </lineage>
</organism>
<protein>
    <submittedName>
        <fullName evidence="1">Uncharacterized protein</fullName>
    </submittedName>
</protein>
<proteinExistence type="predicted"/>
<dbReference type="GeneID" id="42301204"/>
<keyword evidence="2" id="KW-1185">Reference proteome</keyword>
<dbReference type="KEGG" id="nas:GCU68_09120"/>
<reference evidence="1 2" key="1">
    <citation type="journal article" date="2007" name="Int. J. Syst. Evol. Microbiol.">
        <title>Natronorubrum sulfidifaciens sp. nov., an extremely haloalkaliphilic archaeon isolated from Aiding salt lake in Xin-Jiang, China.</title>
        <authorList>
            <person name="Cui H.L."/>
            <person name="Tohty D."/>
            <person name="Liu H.C."/>
            <person name="Liu S.J."/>
            <person name="Oren A."/>
            <person name="Zhou P.J."/>
        </authorList>
    </citation>
    <scope>NUCLEOTIDE SEQUENCE [LARGE SCALE GENOMIC DNA]</scope>
    <source>
        <strain evidence="1 2">7-3</strain>
    </source>
</reference>
<accession>A0A5P9P3G2</accession>
<sequence>MKYCLNCGWQAHDDDQADRSPSRQAIDHHVETGHTIDSSDGAVPPTVVAAAEATLETGRPSSSD</sequence>
<dbReference type="EMBL" id="CP045488">
    <property type="protein sequence ID" value="QFU82672.1"/>
    <property type="molecule type" value="Genomic_DNA"/>
</dbReference>
<dbReference type="RefSeq" id="WP_152940899.1">
    <property type="nucleotide sequence ID" value="NZ_CP045488.1"/>
</dbReference>
<name>A0A5P9P3G2_9EURY</name>
<dbReference type="OrthoDB" id="176261at2157"/>
<gene>
    <name evidence="1" type="ORF">GCU68_09120</name>
</gene>
<dbReference type="AlphaFoldDB" id="A0A5P9P3G2"/>
<evidence type="ECO:0000313" key="2">
    <source>
        <dbReference type="Proteomes" id="UP000326170"/>
    </source>
</evidence>
<evidence type="ECO:0000313" key="1">
    <source>
        <dbReference type="EMBL" id="QFU82672.1"/>
    </source>
</evidence>
<dbReference type="Proteomes" id="UP000326170">
    <property type="component" value="Chromosome"/>
</dbReference>